<dbReference type="Proteomes" id="UP000280188">
    <property type="component" value="Chromosome"/>
</dbReference>
<organism evidence="2 3">
    <name type="scientific">Acidithiobacillus ferridurans</name>
    <dbReference type="NCBI Taxonomy" id="1232575"/>
    <lineage>
        <taxon>Bacteria</taxon>
        <taxon>Pseudomonadati</taxon>
        <taxon>Pseudomonadota</taxon>
        <taxon>Acidithiobacillia</taxon>
        <taxon>Acidithiobacillales</taxon>
        <taxon>Acidithiobacillaceae</taxon>
        <taxon>Acidithiobacillus</taxon>
    </lineage>
</organism>
<keyword evidence="1" id="KW-0732">Signal</keyword>
<accession>A0A2Z6IKJ0</accession>
<dbReference type="KEGG" id="afj:AFERRID_22500"/>
<dbReference type="RefSeq" id="WP_232027540.1">
    <property type="nucleotide sequence ID" value="NZ_AP018795.1"/>
</dbReference>
<sequence>MKIQSRSSMQWKHKIRWATCATFMVGAAACSGNALALPTFARQTGWSCATCHTSYPQLTPMGRMFKLLGYTSNNVQRQQKLEAKFGKSTALLLMRVSQFSIFFQASYANVAGARRPLMGRGYPTRRVTRMTFNFRNR</sequence>
<proteinExistence type="predicted"/>
<gene>
    <name evidence="2" type="ORF">AFERRID_22500</name>
</gene>
<feature type="chain" id="PRO_5016236702" description="Cytochrome C" evidence="1">
    <location>
        <begin position="37"/>
        <end position="137"/>
    </location>
</feature>
<keyword evidence="3" id="KW-1185">Reference proteome</keyword>
<feature type="signal peptide" evidence="1">
    <location>
        <begin position="1"/>
        <end position="36"/>
    </location>
</feature>
<dbReference type="PROSITE" id="PS51257">
    <property type="entry name" value="PROKAR_LIPOPROTEIN"/>
    <property type="match status" value="1"/>
</dbReference>
<name>A0A2Z6IKJ0_ACIFI</name>
<evidence type="ECO:0000256" key="1">
    <source>
        <dbReference type="SAM" id="SignalP"/>
    </source>
</evidence>
<dbReference type="AlphaFoldDB" id="A0A2Z6IKJ0"/>
<evidence type="ECO:0008006" key="4">
    <source>
        <dbReference type="Google" id="ProtNLM"/>
    </source>
</evidence>
<dbReference type="EMBL" id="AP018795">
    <property type="protein sequence ID" value="BBF66032.1"/>
    <property type="molecule type" value="Genomic_DNA"/>
</dbReference>
<reference evidence="2 3" key="1">
    <citation type="journal article" date="2018" name="Microbiol. Resour. Announc.">
        <title>Complete Genome Sequence of Acidithiobacillus ferridurans JCM 18981.</title>
        <authorList>
            <person name="Miyauchi T."/>
            <person name="Kouzuma A."/>
            <person name="Abe T."/>
            <person name="Watanabe K."/>
        </authorList>
    </citation>
    <scope>NUCLEOTIDE SEQUENCE [LARGE SCALE GENOMIC DNA]</scope>
    <source>
        <strain evidence="3">ATCC 33020 / DSM 29468 / JCM 18981 / 11Fe</strain>
    </source>
</reference>
<evidence type="ECO:0000313" key="2">
    <source>
        <dbReference type="EMBL" id="BBF66032.1"/>
    </source>
</evidence>
<protein>
    <recommendedName>
        <fullName evidence="4">Cytochrome C</fullName>
    </recommendedName>
</protein>
<evidence type="ECO:0000313" key="3">
    <source>
        <dbReference type="Proteomes" id="UP000280188"/>
    </source>
</evidence>